<evidence type="ECO:0000256" key="5">
    <source>
        <dbReference type="ARBA" id="ARBA00022729"/>
    </source>
</evidence>
<dbReference type="Pfam" id="PF17995">
    <property type="entry name" value="GH101_N"/>
    <property type="match status" value="1"/>
</dbReference>
<evidence type="ECO:0000256" key="4">
    <source>
        <dbReference type="ARBA" id="ARBA00022670"/>
    </source>
</evidence>
<dbReference type="PRINTS" id="PR01774">
    <property type="entry name" value="EXFOLTOXIN"/>
</dbReference>
<dbReference type="Gene3D" id="2.70.98.10">
    <property type="match status" value="1"/>
</dbReference>
<dbReference type="InterPro" id="IPR025706">
    <property type="entry name" value="Endoa_GalNAc"/>
</dbReference>
<dbReference type="Pfam" id="PF00754">
    <property type="entry name" value="F5_F8_type_C"/>
    <property type="match status" value="1"/>
</dbReference>
<evidence type="ECO:0000256" key="8">
    <source>
        <dbReference type="ARBA" id="ARBA00023088"/>
    </source>
</evidence>
<dbReference type="CDD" id="cd14244">
    <property type="entry name" value="GH_101_like"/>
    <property type="match status" value="1"/>
</dbReference>
<dbReference type="Pfam" id="PF13365">
    <property type="entry name" value="Trypsin_2"/>
    <property type="match status" value="1"/>
</dbReference>
<comment type="similarity">
    <text evidence="1 9">Belongs to the peptidase S1B family.</text>
</comment>
<dbReference type="EMBL" id="NCVI01000020">
    <property type="protein sequence ID" value="ORO98304.1"/>
    <property type="molecule type" value="Genomic_DNA"/>
</dbReference>
<evidence type="ECO:0000313" key="13">
    <source>
        <dbReference type="Proteomes" id="UP000193102"/>
    </source>
</evidence>
<keyword evidence="7 9" id="KW-0720">Serine protease</keyword>
<keyword evidence="2" id="KW-0134">Cell wall</keyword>
<dbReference type="InterPro" id="IPR013780">
    <property type="entry name" value="Glyco_hydro_b"/>
</dbReference>
<dbReference type="InterPro" id="IPR008979">
    <property type="entry name" value="Galactose-bd-like_sf"/>
</dbReference>
<feature type="region of interest" description="Disordered" evidence="10">
    <location>
        <begin position="2076"/>
        <end position="2104"/>
    </location>
</feature>
<dbReference type="InterPro" id="IPR035364">
    <property type="entry name" value="Beta_sandwich_GH101"/>
</dbReference>
<feature type="domain" description="Gram-positive cocci surface proteins LPxTG" evidence="11">
    <location>
        <begin position="2097"/>
        <end position="2130"/>
    </location>
</feature>
<dbReference type="InterPro" id="IPR008353">
    <property type="entry name" value="Peptidase_S1B_tx"/>
</dbReference>
<dbReference type="InterPro" id="IPR000421">
    <property type="entry name" value="FA58C"/>
</dbReference>
<dbReference type="InterPro" id="IPR019931">
    <property type="entry name" value="LPXTG_anchor"/>
</dbReference>
<protein>
    <recommendedName>
        <fullName evidence="9">Serine protease</fullName>
        <ecNumber evidence="9">3.4.21.-</ecNumber>
    </recommendedName>
</protein>
<feature type="signal peptide" evidence="9">
    <location>
        <begin position="1"/>
        <end position="34"/>
    </location>
</feature>
<dbReference type="Gene3D" id="3.20.20.80">
    <property type="entry name" value="Glycosidases"/>
    <property type="match status" value="1"/>
</dbReference>
<dbReference type="InterPro" id="IPR005877">
    <property type="entry name" value="YSIRK_signal_dom"/>
</dbReference>
<dbReference type="Pfam" id="PF17974">
    <property type="entry name" value="GalBD_like"/>
    <property type="match status" value="1"/>
</dbReference>
<dbReference type="RefSeq" id="WP_084950828.1">
    <property type="nucleotide sequence ID" value="NZ_NCVI01000020.1"/>
</dbReference>
<dbReference type="PROSITE" id="PS50847">
    <property type="entry name" value="GRAM_POS_ANCHORING"/>
    <property type="match status" value="1"/>
</dbReference>
<proteinExistence type="inferred from homology"/>
<evidence type="ECO:0000313" key="12">
    <source>
        <dbReference type="EMBL" id="ORO98304.1"/>
    </source>
</evidence>
<evidence type="ECO:0000256" key="1">
    <source>
        <dbReference type="ARBA" id="ARBA00008764"/>
    </source>
</evidence>
<dbReference type="GO" id="GO:0033926">
    <property type="term" value="F:endo-alpha-N-acetylgalactosaminidase activity"/>
    <property type="evidence" value="ECO:0007669"/>
    <property type="project" value="InterPro"/>
</dbReference>
<keyword evidence="8" id="KW-0572">Peptidoglycan-anchor</keyword>
<dbReference type="SUPFAM" id="SSF50494">
    <property type="entry name" value="Trypsin-like serine proteases"/>
    <property type="match status" value="1"/>
</dbReference>
<feature type="compositionally biased region" description="Low complexity" evidence="10">
    <location>
        <begin position="390"/>
        <end position="402"/>
    </location>
</feature>
<evidence type="ECO:0000256" key="3">
    <source>
        <dbReference type="ARBA" id="ARBA00022525"/>
    </source>
</evidence>
<accession>A0A1X1KG15</accession>
<dbReference type="PRINTS" id="PR00839">
    <property type="entry name" value="V8PROTEASE"/>
</dbReference>
<dbReference type="Gene3D" id="2.60.120.260">
    <property type="entry name" value="Galactose-binding domain-like"/>
    <property type="match status" value="3"/>
</dbReference>
<feature type="compositionally biased region" description="Pro residues" evidence="10">
    <location>
        <begin position="1969"/>
        <end position="1981"/>
    </location>
</feature>
<dbReference type="Gene3D" id="6.10.140.660">
    <property type="match status" value="1"/>
</dbReference>
<dbReference type="Pfam" id="PF21466">
    <property type="entry name" value="GH101_dom-5"/>
    <property type="match status" value="1"/>
</dbReference>
<evidence type="ECO:0000256" key="10">
    <source>
        <dbReference type="SAM" id="MobiDB-lite"/>
    </source>
</evidence>
<dbReference type="InterPro" id="IPR009003">
    <property type="entry name" value="Peptidase_S1_PA"/>
</dbReference>
<evidence type="ECO:0000259" key="11">
    <source>
        <dbReference type="PROSITE" id="PS50847"/>
    </source>
</evidence>
<dbReference type="InterPro" id="IPR049964">
    <property type="entry name" value="NanA_rpt"/>
</dbReference>
<dbReference type="InterPro" id="IPR014718">
    <property type="entry name" value="GH-type_carb-bd"/>
</dbReference>
<dbReference type="InterPro" id="IPR049314">
    <property type="entry name" value="GH101_dom-5"/>
</dbReference>
<dbReference type="EC" id="3.4.21.-" evidence="9"/>
<keyword evidence="4 9" id="KW-0645">Protease</keyword>
<feature type="chain" id="PRO_5039743464" description="Serine protease" evidence="9">
    <location>
        <begin position="35"/>
        <end position="2130"/>
    </location>
</feature>
<evidence type="ECO:0000256" key="2">
    <source>
        <dbReference type="ARBA" id="ARBA00022512"/>
    </source>
</evidence>
<dbReference type="GO" id="GO:0004252">
    <property type="term" value="F:serine-type endopeptidase activity"/>
    <property type="evidence" value="ECO:0007669"/>
    <property type="project" value="InterPro"/>
</dbReference>
<dbReference type="GO" id="GO:0030246">
    <property type="term" value="F:carbohydrate binding"/>
    <property type="evidence" value="ECO:0007669"/>
    <property type="project" value="InterPro"/>
</dbReference>
<evidence type="ECO:0000256" key="7">
    <source>
        <dbReference type="ARBA" id="ARBA00022825"/>
    </source>
</evidence>
<name>A0A1X1KG15_STRMT</name>
<comment type="caution">
    <text evidence="12">The sequence shown here is derived from an EMBL/GenBank/DDBJ whole genome shotgun (WGS) entry which is preliminary data.</text>
</comment>
<keyword evidence="3" id="KW-0964">Secreted</keyword>
<dbReference type="Gene3D" id="2.60.40.1180">
    <property type="entry name" value="Golgi alpha-mannosidase II"/>
    <property type="match status" value="1"/>
</dbReference>
<dbReference type="NCBIfam" id="TIGR01168">
    <property type="entry name" value="YSIRK_signal"/>
    <property type="match status" value="1"/>
</dbReference>
<feature type="region of interest" description="Disordered" evidence="10">
    <location>
        <begin position="353"/>
        <end position="408"/>
    </location>
</feature>
<dbReference type="Pfam" id="PF17451">
    <property type="entry name" value="Glyco_hyd_101C"/>
    <property type="match status" value="1"/>
</dbReference>
<dbReference type="InterPro" id="IPR040633">
    <property type="entry name" value="Gal_mutarotas_3"/>
</dbReference>
<dbReference type="Pfam" id="PF12905">
    <property type="entry name" value="Glyco_hydro_101"/>
    <property type="match status" value="1"/>
</dbReference>
<dbReference type="Proteomes" id="UP000193102">
    <property type="component" value="Unassembled WGS sequence"/>
</dbReference>
<dbReference type="Pfam" id="PF00746">
    <property type="entry name" value="Gram_pos_anchor"/>
    <property type="match status" value="1"/>
</dbReference>
<dbReference type="Pfam" id="PF04650">
    <property type="entry name" value="YSIRK_signal"/>
    <property type="match status" value="1"/>
</dbReference>
<dbReference type="Pfam" id="PF18080">
    <property type="entry name" value="Gal_mutarotas_3"/>
    <property type="match status" value="1"/>
</dbReference>
<dbReference type="NCBIfam" id="TIGR01167">
    <property type="entry name" value="LPXTG_anchor"/>
    <property type="match status" value="1"/>
</dbReference>
<dbReference type="InterPro" id="IPR043504">
    <property type="entry name" value="Peptidase_S1_PA_chymotrypsin"/>
</dbReference>
<dbReference type="GO" id="GO:0006508">
    <property type="term" value="P:proteolysis"/>
    <property type="evidence" value="ECO:0007669"/>
    <property type="project" value="UniProtKB-KW"/>
</dbReference>
<dbReference type="InterPro" id="IPR008256">
    <property type="entry name" value="Peptidase_S1B"/>
</dbReference>
<dbReference type="NCBIfam" id="NF040533">
    <property type="entry name" value="endo_SpGH101"/>
    <property type="match status" value="1"/>
</dbReference>
<dbReference type="SUPFAM" id="SSF49785">
    <property type="entry name" value="Galactose-binding domain-like"/>
    <property type="match status" value="1"/>
</dbReference>
<sequence>MDKRFFEKRCTYSIRKFALGAASVMIGASFFATAPVMANTPTVGSTDNLPSELADLDKKASDNGREFDKEAAAANPGSAETTDGPKTEEELLALEKENKETTDKLPKELEGKLEKATDNGKEVNKDQLAQDTGSLVPEDVAKTKNGELNYGATVKIKTPSGEGSGIVIGKDLVLTVSHNFIKDQQDGNIRKVVDNDKGDGDIFSISYPGLEDVKFSKKDVIHWDRDGYLKGYKNDLALVRLRTVLENAPVEVTEKPVVKKVGDKVNMFGYPAGKLAPVINTAVDFAESYGEGVQGVGYQGGQPGASGGGIFDTDGKLIGVHQNGVVGVRSGGILFSPAQLKWIQDHIKGISSSKPANLEETEKPVEEKPKEDKPKEEKPVENKPAENKPAEAATGETSGATAEVKKEWDSVSRVKGNVEVVEEGGVRYNKLTSTTANDNGANEALFEKAGLQADAEGNVSVDLTFKANTPPAETRFGVYLKYKDNNNNIFVGYDKGGWFWQYKGPNVNTWYSKTRVEGPAVGEENHLSIVYKKDGQLNATNNGQALFSTEVVPEAVKKALADVNKVYLKAGTYYKELSSVSIKADNQENIKPEEETPAVDDGLRRNDQDVHYETLQSEQLKAIIDTAFPRVKEYELDGKTLTGQVQKLDKMSINGVLVTPKVQYRKIDDTTAEYVMTVRNDDEFINAEITVKLQLVGNEMHFDVTKVVNKNNVEMGKPIDNVRKLIQTIEFPGNTLVSVGSNKQGAKFDGAQMSTNTHNRGDYHLDLKEGKMNEYTYGFMYGFVSSNELAASVWSNSQFTYRGNDFARLTTALERVEGVNYLGIQSSPYWYQRAYKNLVFPEYTLELPSSKVVITKDLNKDNVVDWQDGAIAYRNIMNNPKGAESVPDLVAYRIAMNFASQAQNPFLMTLDGIKKINLHTDGLGQSILLKGYGSEGHDSGHLNYADIGKRIGGVEDFKKLLARAKEYGAKIGIHVNASETYPESKYFSEAILRRNSDGTYMYGWNWLDQGINIDAEYDLAHGRLDRWKELREKLGADLDFIYVDVWGNGQSGDNTAWPTHVLAKELNSQGWRMAIEWGFGAEYDSTFQHWAADLTYGGYTLKGINSNITRFIRNHQKDSWVGDYPSYGGAANYPLLGGYNMKDFEGWQGRSDYEGYIRNLFENNIMTKYFQHYKVSKWVNGNPVAMSDNGQNYKWTPEMEIHLTNDNGDEVKIVRQSNDPNSPDYRKRVTTLNGRVIENGRSYLVPWNWDENGKALTGDKEKMYFYTTEGGTTEWTLPEDWTGDKVYLYRLTDQGKKDVVELTVGADRKIQITGDANQPYVLYKAPQGKKTMVWSEGLHIYDQGFNSGTLDHWEKTGDSAHAEIVKSQGANEMLRIQGNTERVTLKQRLTDLKPHTRYAVYVGVDNRSDARADITIRVGDKVISNYTNKSIAKNYVQAHAHNTLKKNATVDNTSYFQNMYVYFTTGEDISNVTLELGRDADAAATYFDEIRVFENQSVMYNEKHDTGNGKFKQDFEEVPQGIFPFVVGDVEGVQDNRTHLSEKHEPYTQRGWNGKKVNDVIEGNWSLKTNGLTGNDKLVYQTIPQNFRFEEGKTYKVTFDYEAGSHGAYSFVIGNGENTRRSKLTKYDLENTWENSSTPKKVSFYVTGEKGGNTWIGIYSNARGADTKGDSNNNEINFKGYKDFMLDNLEIEEIKLTGKMLIDEAYEKNTPVVNGNYKQDSLNAYKDAVAALLEADDNISVDDAKALIERVNEAKEKLAVKRSAPDWDDIHDLDAPYEEADNVWYAFDGNTNTLWHTPYGVNSLGKPLTVEFNNPMESTRFEYVPRPSGPNGRVMSGSLTVIDEKGQEHNFSFTGWENNAKTKVINFDAPIKVKKAIFTGNETYGDPGHISAAELRFVLPIEDDKPLDEAAYNAEVERVRKIDRQDAKEYLAAVEAYKNGLAEHNILTPNGLDKLVEGLKEIKETEEPAPNPEPTPTPTPEPEVLTSKGDQEPPVVEIPEFTGGVNAAEAAVNEVPEYKGGANAVEALVHELPEYKGGVNAVEALVNEKPAYKGLLATAGDQAAPTIEKPEYQISQLGQGKLAESKTSVSTEDKKRLPETGESQSDTAIFLASISLALSAAVLATKRKEN</sequence>
<keyword evidence="5 9" id="KW-0732">Signal</keyword>
<dbReference type="NCBIfam" id="NF043031">
    <property type="entry name" value="SIALI-17"/>
    <property type="match status" value="2"/>
</dbReference>
<feature type="compositionally biased region" description="Basic and acidic residues" evidence="10">
    <location>
        <begin position="360"/>
        <end position="389"/>
    </location>
</feature>
<dbReference type="Gene3D" id="2.40.10.10">
    <property type="entry name" value="Trypsin-like serine proteases"/>
    <property type="match status" value="2"/>
</dbReference>
<dbReference type="InterPro" id="IPR040502">
    <property type="entry name" value="GH101_dom-6"/>
</dbReference>
<reference evidence="12 13" key="1">
    <citation type="journal article" date="2016" name="Eur. J. Clin. Microbiol. Infect. Dis.">
        <title>Whole genome sequencing as a tool for phylogenetic analysis of clinical strains of Mitis group streptococci.</title>
        <authorList>
            <person name="Rasmussen L.H."/>
            <person name="Dargis R."/>
            <person name="Hojholt K."/>
            <person name="Christensen J.J."/>
            <person name="Skovgaard O."/>
            <person name="Justesen U.S."/>
            <person name="Rosenvinge F.S."/>
            <person name="Moser C."/>
            <person name="Lukjancenko O."/>
            <person name="Rasmussen S."/>
            <person name="Nielsen X.C."/>
        </authorList>
    </citation>
    <scope>NUCLEOTIDE SEQUENCE [LARGE SCALE GENOMIC DNA]</scope>
    <source>
        <strain evidence="12 13">RH_17024_08</strain>
    </source>
</reference>
<dbReference type="InterPro" id="IPR040575">
    <property type="entry name" value="GH101_N"/>
</dbReference>
<keyword evidence="6 9" id="KW-0378">Hydrolase</keyword>
<gene>
    <name evidence="12" type="ORF">B7697_06180</name>
</gene>
<organism evidence="12 13">
    <name type="scientific">Streptococcus mitis</name>
    <dbReference type="NCBI Taxonomy" id="28037"/>
    <lineage>
        <taxon>Bacteria</taxon>
        <taxon>Bacillati</taxon>
        <taxon>Bacillota</taxon>
        <taxon>Bacilli</taxon>
        <taxon>Lactobacillales</taxon>
        <taxon>Streptococcaceae</taxon>
        <taxon>Streptococcus</taxon>
        <taxon>Streptococcus mitis group</taxon>
    </lineage>
</organism>
<evidence type="ECO:0000256" key="9">
    <source>
        <dbReference type="RuleBase" id="RU004296"/>
    </source>
</evidence>
<evidence type="ECO:0000256" key="6">
    <source>
        <dbReference type="ARBA" id="ARBA00022801"/>
    </source>
</evidence>
<feature type="region of interest" description="Disordered" evidence="10">
    <location>
        <begin position="1964"/>
        <end position="1993"/>
    </location>
</feature>
<dbReference type="Gene3D" id="2.60.120.870">
    <property type="match status" value="1"/>
</dbReference>